<protein>
    <recommendedName>
        <fullName evidence="1">Phosphoprotein</fullName>
    </recommendedName>
</protein>
<dbReference type="EMBL" id="OK623365">
    <property type="protein sequence ID" value="UQM99624.1"/>
    <property type="molecule type" value="Viral_cRNA"/>
</dbReference>
<gene>
    <name evidence="5" type="primary">P/V/C</name>
</gene>
<dbReference type="InterPro" id="IPR004897">
    <property type="entry name" value="P/V_Pprotein_paramyxoviral"/>
</dbReference>
<keyword evidence="2" id="KW-0597">Phosphoprotein</keyword>
<feature type="compositionally biased region" description="Basic and acidic residues" evidence="4">
    <location>
        <begin position="52"/>
        <end position="62"/>
    </location>
</feature>
<keyword evidence="3" id="KW-0693">Viral RNA replication</keyword>
<keyword evidence="6" id="KW-1185">Reference proteome</keyword>
<feature type="compositionally biased region" description="Basic and acidic residues" evidence="4">
    <location>
        <begin position="20"/>
        <end position="37"/>
    </location>
</feature>
<evidence type="ECO:0000256" key="3">
    <source>
        <dbReference type="ARBA" id="ARBA00022953"/>
    </source>
</evidence>
<dbReference type="Proteomes" id="UP001264330">
    <property type="component" value="Segment"/>
</dbReference>
<accession>A0AAE9KYK9</accession>
<dbReference type="Pfam" id="PF03210">
    <property type="entry name" value="Paramyx_P_V_C"/>
    <property type="match status" value="1"/>
</dbReference>
<evidence type="ECO:0000256" key="4">
    <source>
        <dbReference type="SAM" id="MobiDB-lite"/>
    </source>
</evidence>
<feature type="region of interest" description="Disordered" evidence="4">
    <location>
        <begin position="20"/>
        <end position="121"/>
    </location>
</feature>
<sequence>METNCQRAIKNALQVLAVVKEAKSPESEKELGERLIVGERATTEATGTSKAQSEDRGKKESGSGRGGVSVPSQETSSSNGSASDTQRNGGRVSPGGDSQPIHAGIHNSSVRENNTDESIGGDPCYVMLGEASGGCALPDRARKDELQRGSQLGEIDDGRSTGLVDETDSVSTIQGSSDHDYSSGTIEKKVKKPPMSAVSDDMEEQDVREALGAPPAVRPRRLTNLDHALASTPSSSTSREGIKRGIDVNTTLSGQMKVSMSNPGVTPSAPVLGPYQDGKSALVVSAQNSVRNVPLIYPQIKGGQIVGINDSIGPSKRFYQSSELSGFSSFDGSGRGSLADADSSVVSDSPMVLINEVIENQRVILDKLKLLDEIKHEVDGIKRVIMKHSLALSTIEGQLSSVMIAIPSSGAVGNNQEINPDLKPLLGRDRCRGLLDVGKTRQQNISFEDNQLAKATTGMNPRVKVEMKPGIMPPDLDPTRTNATGFKPANTVVTREIITALIDTRIKDKETNQKMKRLLAKAKNQRELCELHKAIIDVLKRK</sequence>
<feature type="region of interest" description="Disordered" evidence="4">
    <location>
        <begin position="144"/>
        <end position="197"/>
    </location>
</feature>
<reference evidence="5" key="1">
    <citation type="journal article" date="2022" name="bioRxiv">
        <title>The characterization of multiple novel paramyxovirus species highlights the diverse nature of the subfamily Orthoparamyxovirinae.</title>
        <authorList>
            <person name="Vanmechelen B."/>
            <person name="Meurs S."/>
            <person name="Horemans M."/>
            <person name="Loosen A."/>
            <person name="Maes T.J."/>
            <person name="Laenen L."/>
            <person name="Vergote V."/>
            <person name="Koundouno F.R."/>
            <person name="Magassouba N."/>
            <person name="Konde M.K."/>
            <person name="Conde I.S."/>
            <person name="Carroll M.W."/>
            <person name="Maes P."/>
        </authorList>
    </citation>
    <scope>NUCLEOTIDE SEQUENCE</scope>
    <source>
        <strain evidence="5">GN/Meliandou/Me/2/2018</strain>
    </source>
</reference>
<name>A0AAE9KYK9_9MONO</name>
<proteinExistence type="predicted"/>
<feature type="compositionally biased region" description="Polar residues" evidence="4">
    <location>
        <begin position="71"/>
        <end position="88"/>
    </location>
</feature>
<evidence type="ECO:0000256" key="2">
    <source>
        <dbReference type="ARBA" id="ARBA00022553"/>
    </source>
</evidence>
<evidence type="ECO:0000313" key="5">
    <source>
        <dbReference type="EMBL" id="UQM99624.1"/>
    </source>
</evidence>
<dbReference type="Gene3D" id="1.20.5.110">
    <property type="match status" value="1"/>
</dbReference>
<evidence type="ECO:0000313" key="6">
    <source>
        <dbReference type="Proteomes" id="UP001264330"/>
    </source>
</evidence>
<evidence type="ECO:0000256" key="1">
    <source>
        <dbReference type="ARBA" id="ARBA00020572"/>
    </source>
</evidence>
<organism evidence="5 6">
    <name type="scientific">meleucus virus</name>
    <dbReference type="NCBI Taxonomy" id="2940994"/>
    <lineage>
        <taxon>Viruses</taxon>
        <taxon>Riboviria</taxon>
        <taxon>Orthornavirae</taxon>
        <taxon>Negarnaviricota</taxon>
        <taxon>Haploviricotina</taxon>
        <taxon>Monjiviricetes</taxon>
        <taxon>Mononegavirales</taxon>
        <taxon>Paramyxoviridae</taxon>
        <taxon>Orthoparamyxovirinae</taxon>
        <taxon>Narmovirus</taxon>
        <taxon>Narmovirus meliandouense</taxon>
    </lineage>
</organism>